<dbReference type="AlphaFoldDB" id="A0A8H8A1X9"/>
<evidence type="ECO:0000256" key="1">
    <source>
        <dbReference type="SAM" id="MobiDB-lite"/>
    </source>
</evidence>
<feature type="compositionally biased region" description="Basic residues" evidence="1">
    <location>
        <begin position="14"/>
        <end position="28"/>
    </location>
</feature>
<evidence type="ECO:0000313" key="2">
    <source>
        <dbReference type="EMBL" id="KAG5463397.1"/>
    </source>
</evidence>
<accession>A0A8H8A1X9</accession>
<dbReference type="EMBL" id="JAEFCI010000667">
    <property type="protein sequence ID" value="KAG5463397.1"/>
    <property type="molecule type" value="Genomic_DNA"/>
</dbReference>
<keyword evidence="3" id="KW-1185">Reference proteome</keyword>
<gene>
    <name evidence="2" type="ORF">BJ554DRAFT_7940</name>
</gene>
<feature type="region of interest" description="Disordered" evidence="1">
    <location>
        <begin position="1"/>
        <end position="77"/>
    </location>
</feature>
<sequence length="113" mass="12107">MTCGGGGTRPSSRAPKRQARAGRSKRTKSPGPGRPPNETAAEPNGPSPLGRLETSSTSGIDRPAAQEVEDGMPRNKTFRGRKVRGVCCGTATTLTVTLRQERRHGRWRRAGGR</sequence>
<evidence type="ECO:0000313" key="3">
    <source>
        <dbReference type="Proteomes" id="UP000673691"/>
    </source>
</evidence>
<dbReference type="Proteomes" id="UP000673691">
    <property type="component" value="Unassembled WGS sequence"/>
</dbReference>
<reference evidence="2 3" key="1">
    <citation type="journal article" name="Sci. Rep.">
        <title>Genome-scale phylogenetic analyses confirm Olpidium as the closest living zoosporic fungus to the non-flagellated, terrestrial fungi.</title>
        <authorList>
            <person name="Chang Y."/>
            <person name="Rochon D."/>
            <person name="Sekimoto S."/>
            <person name="Wang Y."/>
            <person name="Chovatia M."/>
            <person name="Sandor L."/>
            <person name="Salamov A."/>
            <person name="Grigoriev I.V."/>
            <person name="Stajich J.E."/>
            <person name="Spatafora J.W."/>
        </authorList>
    </citation>
    <scope>NUCLEOTIDE SEQUENCE [LARGE SCALE GENOMIC DNA]</scope>
    <source>
        <strain evidence="2">S191</strain>
    </source>
</reference>
<comment type="caution">
    <text evidence="2">The sequence shown here is derived from an EMBL/GenBank/DDBJ whole genome shotgun (WGS) entry which is preliminary data.</text>
</comment>
<protein>
    <submittedName>
        <fullName evidence="2">Uncharacterized protein</fullName>
    </submittedName>
</protein>
<proteinExistence type="predicted"/>
<name>A0A8H8A1X9_9FUNG</name>
<organism evidence="2 3">
    <name type="scientific">Olpidium bornovanus</name>
    <dbReference type="NCBI Taxonomy" id="278681"/>
    <lineage>
        <taxon>Eukaryota</taxon>
        <taxon>Fungi</taxon>
        <taxon>Fungi incertae sedis</taxon>
        <taxon>Olpidiomycota</taxon>
        <taxon>Olpidiomycotina</taxon>
        <taxon>Olpidiomycetes</taxon>
        <taxon>Olpidiales</taxon>
        <taxon>Olpidiaceae</taxon>
        <taxon>Olpidium</taxon>
    </lineage>
</organism>